<name>A0ABD3HHP5_9MARC</name>
<feature type="region of interest" description="Disordered" evidence="1">
    <location>
        <begin position="325"/>
        <end position="357"/>
    </location>
</feature>
<feature type="compositionally biased region" description="Polar residues" evidence="1">
    <location>
        <begin position="345"/>
        <end position="357"/>
    </location>
</feature>
<feature type="compositionally biased region" description="Basic and acidic residues" evidence="1">
    <location>
        <begin position="126"/>
        <end position="154"/>
    </location>
</feature>
<accession>A0ABD3HHP5</accession>
<proteinExistence type="predicted"/>
<reference evidence="2 3" key="1">
    <citation type="submission" date="2024-09" db="EMBL/GenBank/DDBJ databases">
        <title>Chromosome-scale assembly of Riccia sorocarpa.</title>
        <authorList>
            <person name="Paukszto L."/>
        </authorList>
    </citation>
    <scope>NUCLEOTIDE SEQUENCE [LARGE SCALE GENOMIC DNA]</scope>
    <source>
        <strain evidence="2">LP-2024</strain>
        <tissue evidence="2">Aerial parts of the thallus</tissue>
    </source>
</reference>
<keyword evidence="3" id="KW-1185">Reference proteome</keyword>
<feature type="region of interest" description="Disordered" evidence="1">
    <location>
        <begin position="216"/>
        <end position="294"/>
    </location>
</feature>
<feature type="compositionally biased region" description="Polar residues" evidence="1">
    <location>
        <begin position="24"/>
        <end position="55"/>
    </location>
</feature>
<feature type="compositionally biased region" description="Basic and acidic residues" evidence="1">
    <location>
        <begin position="56"/>
        <end position="74"/>
    </location>
</feature>
<feature type="region of interest" description="Disordered" evidence="1">
    <location>
        <begin position="1"/>
        <end position="154"/>
    </location>
</feature>
<feature type="compositionally biased region" description="Polar residues" evidence="1">
    <location>
        <begin position="251"/>
        <end position="263"/>
    </location>
</feature>
<feature type="compositionally biased region" description="Basic and acidic residues" evidence="1">
    <location>
        <begin position="101"/>
        <end position="113"/>
    </location>
</feature>
<dbReference type="Proteomes" id="UP001633002">
    <property type="component" value="Unassembled WGS sequence"/>
</dbReference>
<gene>
    <name evidence="2" type="ORF">R1sor_015973</name>
</gene>
<organism evidence="2 3">
    <name type="scientific">Riccia sorocarpa</name>
    <dbReference type="NCBI Taxonomy" id="122646"/>
    <lineage>
        <taxon>Eukaryota</taxon>
        <taxon>Viridiplantae</taxon>
        <taxon>Streptophyta</taxon>
        <taxon>Embryophyta</taxon>
        <taxon>Marchantiophyta</taxon>
        <taxon>Marchantiopsida</taxon>
        <taxon>Marchantiidae</taxon>
        <taxon>Marchantiales</taxon>
        <taxon>Ricciaceae</taxon>
        <taxon>Riccia</taxon>
    </lineage>
</organism>
<sequence length="357" mass="39324">MGDSINGRIRRIWEDSKGRLRPSVNVTDGKSIPRTSTSQNNGSAGSATMQANSSQKSEDKGKSSSSTVRKELFMDRTSTGTEEVDLQQIADVDFPPLAPSRSKEKPTRSTKTGEEEEEAPVVTPSKEAETNMKENNFEAECLGEKDTGISPRDDKAKEWLPEDLQVALIPTQLMSTQKLPKSPPCSPQNLRWDMALVEYGQIGSWADKAYADMLEANRGMKGRPQNEDGSTPDRGNAAKKRLMQNSRKETQSSSSVIPDTGTQAYFVGDKRRSVHIPDPNLEPDPGELGIWADRPERDPNIPILAESEDRALGPTVYVKRLQDTAGTAFPSSLPQVDSEGAYKENFSSYTCPQRQSQ</sequence>
<protein>
    <submittedName>
        <fullName evidence="2">Uncharacterized protein</fullName>
    </submittedName>
</protein>
<evidence type="ECO:0000313" key="3">
    <source>
        <dbReference type="Proteomes" id="UP001633002"/>
    </source>
</evidence>
<dbReference type="AlphaFoldDB" id="A0ABD3HHP5"/>
<dbReference type="EMBL" id="JBJQOH010000004">
    <property type="protein sequence ID" value="KAL3689664.1"/>
    <property type="molecule type" value="Genomic_DNA"/>
</dbReference>
<evidence type="ECO:0000313" key="2">
    <source>
        <dbReference type="EMBL" id="KAL3689664.1"/>
    </source>
</evidence>
<comment type="caution">
    <text evidence="2">The sequence shown here is derived from an EMBL/GenBank/DDBJ whole genome shotgun (WGS) entry which is preliminary data.</text>
</comment>
<evidence type="ECO:0000256" key="1">
    <source>
        <dbReference type="SAM" id="MobiDB-lite"/>
    </source>
</evidence>